<name>A0A0K1QFQ7_9BACT</name>
<dbReference type="EMBL" id="CP012333">
    <property type="protein sequence ID" value="AKV04558.1"/>
    <property type="molecule type" value="Genomic_DNA"/>
</dbReference>
<evidence type="ECO:0000313" key="1">
    <source>
        <dbReference type="EMBL" id="AKV04558.1"/>
    </source>
</evidence>
<dbReference type="KEGG" id="llu:AKJ09_11221"/>
<keyword evidence="2" id="KW-1185">Reference proteome</keyword>
<evidence type="ECO:0000313" key="2">
    <source>
        <dbReference type="Proteomes" id="UP000064967"/>
    </source>
</evidence>
<dbReference type="STRING" id="1391654.AKJ09_11221"/>
<protein>
    <submittedName>
        <fullName evidence="1">Uncharacterized protein</fullName>
    </submittedName>
</protein>
<sequence>MQRDELRLALEADICQNSARKALRKGPKSLRGRAGQRAEEAMQRLGLLPVNAGPSSDPPPQAA</sequence>
<reference evidence="1 2" key="1">
    <citation type="submission" date="2015-08" db="EMBL/GenBank/DDBJ databases">
        <authorList>
            <person name="Babu N.S."/>
            <person name="Beckwith C.J."/>
            <person name="Beseler K.G."/>
            <person name="Brison A."/>
            <person name="Carone J.V."/>
            <person name="Caskin T.P."/>
            <person name="Diamond M."/>
            <person name="Durham M.E."/>
            <person name="Foxe J.M."/>
            <person name="Go M."/>
            <person name="Henderson B.A."/>
            <person name="Jones I.B."/>
            <person name="McGettigan J.A."/>
            <person name="Micheletti S.J."/>
            <person name="Nasrallah M.E."/>
            <person name="Ortiz D."/>
            <person name="Piller C.R."/>
            <person name="Privatt S.R."/>
            <person name="Schneider S.L."/>
            <person name="Sharp S."/>
            <person name="Smith T.C."/>
            <person name="Stanton J.D."/>
            <person name="Ullery H.E."/>
            <person name="Wilson R.J."/>
            <person name="Serrano M.G."/>
            <person name="Buck G."/>
            <person name="Lee V."/>
            <person name="Wang Y."/>
            <person name="Carvalho R."/>
            <person name="Voegtly L."/>
            <person name="Shi R."/>
            <person name="Duckworth R."/>
            <person name="Johnson A."/>
            <person name="Loviza R."/>
            <person name="Walstead R."/>
            <person name="Shah Z."/>
            <person name="Kiflezghi M."/>
            <person name="Wade K."/>
            <person name="Ball S.L."/>
            <person name="Bradley K.W."/>
            <person name="Asai D.J."/>
            <person name="Bowman C.A."/>
            <person name="Russell D.A."/>
            <person name="Pope W.H."/>
            <person name="Jacobs-Sera D."/>
            <person name="Hendrix R.W."/>
            <person name="Hatfull G.F."/>
        </authorList>
    </citation>
    <scope>NUCLEOTIDE SEQUENCE [LARGE SCALE GENOMIC DNA]</scope>
    <source>
        <strain evidence="1 2">DSM 27648</strain>
    </source>
</reference>
<proteinExistence type="predicted"/>
<dbReference type="Proteomes" id="UP000064967">
    <property type="component" value="Chromosome"/>
</dbReference>
<dbReference type="RefSeq" id="WP_146655153.1">
    <property type="nucleotide sequence ID" value="NZ_CP012333.1"/>
</dbReference>
<gene>
    <name evidence="1" type="ORF">AKJ09_11221</name>
</gene>
<accession>A0A0K1QFQ7</accession>
<organism evidence="1 2">
    <name type="scientific">Labilithrix luteola</name>
    <dbReference type="NCBI Taxonomy" id="1391654"/>
    <lineage>
        <taxon>Bacteria</taxon>
        <taxon>Pseudomonadati</taxon>
        <taxon>Myxococcota</taxon>
        <taxon>Polyangia</taxon>
        <taxon>Polyangiales</taxon>
        <taxon>Labilitrichaceae</taxon>
        <taxon>Labilithrix</taxon>
    </lineage>
</organism>
<dbReference type="AlphaFoldDB" id="A0A0K1QFQ7"/>